<organism evidence="1 2">
    <name type="scientific">Parasponia andersonii</name>
    <name type="common">Sponia andersonii</name>
    <dbReference type="NCBI Taxonomy" id="3476"/>
    <lineage>
        <taxon>Eukaryota</taxon>
        <taxon>Viridiplantae</taxon>
        <taxon>Streptophyta</taxon>
        <taxon>Embryophyta</taxon>
        <taxon>Tracheophyta</taxon>
        <taxon>Spermatophyta</taxon>
        <taxon>Magnoliopsida</taxon>
        <taxon>eudicotyledons</taxon>
        <taxon>Gunneridae</taxon>
        <taxon>Pentapetalae</taxon>
        <taxon>rosids</taxon>
        <taxon>fabids</taxon>
        <taxon>Rosales</taxon>
        <taxon>Cannabaceae</taxon>
        <taxon>Parasponia</taxon>
    </lineage>
</organism>
<evidence type="ECO:0000313" key="1">
    <source>
        <dbReference type="EMBL" id="PON76027.1"/>
    </source>
</evidence>
<gene>
    <name evidence="1" type="ORF">PanWU01x14_037430</name>
</gene>
<sequence>RVRIICDLFREGYMRPPPWRLYATISVMVICDLFHRFLCDLLHVVGLDKQETYEEKETRNCHKRNLQEERDK</sequence>
<proteinExistence type="predicted"/>
<protein>
    <submittedName>
        <fullName evidence="1">Uncharacterized protein</fullName>
    </submittedName>
</protein>
<reference evidence="2" key="1">
    <citation type="submission" date="2016-06" db="EMBL/GenBank/DDBJ databases">
        <title>Parallel loss of symbiosis genes in relatives of nitrogen-fixing non-legume Parasponia.</title>
        <authorList>
            <person name="Van Velzen R."/>
            <person name="Holmer R."/>
            <person name="Bu F."/>
            <person name="Rutten L."/>
            <person name="Van Zeijl A."/>
            <person name="Liu W."/>
            <person name="Santuari L."/>
            <person name="Cao Q."/>
            <person name="Sharma T."/>
            <person name="Shen D."/>
            <person name="Roswanjaya Y."/>
            <person name="Wardhani T."/>
            <person name="Kalhor M.S."/>
            <person name="Jansen J."/>
            <person name="Van den Hoogen J."/>
            <person name="Gungor B."/>
            <person name="Hartog M."/>
            <person name="Hontelez J."/>
            <person name="Verver J."/>
            <person name="Yang W.-C."/>
            <person name="Schijlen E."/>
            <person name="Repin R."/>
            <person name="Schilthuizen M."/>
            <person name="Schranz E."/>
            <person name="Heidstra R."/>
            <person name="Miyata K."/>
            <person name="Fedorova E."/>
            <person name="Kohlen W."/>
            <person name="Bisseling T."/>
            <person name="Smit S."/>
            <person name="Geurts R."/>
        </authorList>
    </citation>
    <scope>NUCLEOTIDE SEQUENCE [LARGE SCALE GENOMIC DNA]</scope>
    <source>
        <strain evidence="2">cv. WU1-14</strain>
    </source>
</reference>
<feature type="non-terminal residue" evidence="1">
    <location>
        <position position="1"/>
    </location>
</feature>
<dbReference type="Proteomes" id="UP000237105">
    <property type="component" value="Unassembled WGS sequence"/>
</dbReference>
<dbReference type="EMBL" id="JXTB01000020">
    <property type="protein sequence ID" value="PON76027.1"/>
    <property type="molecule type" value="Genomic_DNA"/>
</dbReference>
<comment type="caution">
    <text evidence="1">The sequence shown here is derived from an EMBL/GenBank/DDBJ whole genome shotgun (WGS) entry which is preliminary data.</text>
</comment>
<keyword evidence="2" id="KW-1185">Reference proteome</keyword>
<name>A0A2P5DRV2_PARAD</name>
<dbReference type="AlphaFoldDB" id="A0A2P5DRV2"/>
<evidence type="ECO:0000313" key="2">
    <source>
        <dbReference type="Proteomes" id="UP000237105"/>
    </source>
</evidence>
<accession>A0A2P5DRV2</accession>